<proteinExistence type="predicted"/>
<sequence length="172" mass="19811">MPRKEILSGFVTVITNRIMVSVKKRSNADFTKEVSDPKLDSYVVKRKDIDKLSKINQGYIFIHIPAKLVSKSQGKKDEVISLSGKSHDQVDLAMAEWALHNASLQEDHEKVSTCMIEIDRLKEQIKRKKLIAERVRILKIKTENEGDFDKRGNFWTARRSSRKVARPASYKI</sequence>
<organism evidence="1">
    <name type="scientific">Oikopleura dioica</name>
    <name type="common">Tunicate</name>
    <dbReference type="NCBI Taxonomy" id="34765"/>
    <lineage>
        <taxon>Eukaryota</taxon>
        <taxon>Metazoa</taxon>
        <taxon>Chordata</taxon>
        <taxon>Tunicata</taxon>
        <taxon>Appendicularia</taxon>
        <taxon>Copelata</taxon>
        <taxon>Oikopleuridae</taxon>
        <taxon>Oikopleura</taxon>
    </lineage>
</organism>
<dbReference type="Proteomes" id="UP000001307">
    <property type="component" value="Unassembled WGS sequence"/>
</dbReference>
<name>E4WR47_OIKDI</name>
<evidence type="ECO:0000313" key="1">
    <source>
        <dbReference type="EMBL" id="CBY20233.1"/>
    </source>
</evidence>
<evidence type="ECO:0000313" key="2">
    <source>
        <dbReference type="Proteomes" id="UP000001307"/>
    </source>
</evidence>
<accession>E4WR47</accession>
<dbReference type="AlphaFoldDB" id="E4WR47"/>
<gene>
    <name evidence="1" type="ORF">GSOID_T00000220001</name>
</gene>
<dbReference type="EMBL" id="FN653015">
    <property type="protein sequence ID" value="CBY20233.1"/>
    <property type="molecule type" value="Genomic_DNA"/>
</dbReference>
<reference evidence="1" key="1">
    <citation type="journal article" date="2010" name="Science">
        <title>Plasticity of animal genome architecture unmasked by rapid evolution of a pelagic tunicate.</title>
        <authorList>
            <person name="Denoeud F."/>
            <person name="Henriet S."/>
            <person name="Mungpakdee S."/>
            <person name="Aury J.M."/>
            <person name="Da Silva C."/>
            <person name="Brinkmann H."/>
            <person name="Mikhaleva J."/>
            <person name="Olsen L.C."/>
            <person name="Jubin C."/>
            <person name="Canestro C."/>
            <person name="Bouquet J.M."/>
            <person name="Danks G."/>
            <person name="Poulain J."/>
            <person name="Campsteijn C."/>
            <person name="Adamski M."/>
            <person name="Cross I."/>
            <person name="Yadetie F."/>
            <person name="Muffato M."/>
            <person name="Louis A."/>
            <person name="Butcher S."/>
            <person name="Tsagkogeorga G."/>
            <person name="Konrad A."/>
            <person name="Singh S."/>
            <person name="Jensen M.F."/>
            <person name="Cong E.H."/>
            <person name="Eikeseth-Otteraa H."/>
            <person name="Noel B."/>
            <person name="Anthouard V."/>
            <person name="Porcel B.M."/>
            <person name="Kachouri-Lafond R."/>
            <person name="Nishino A."/>
            <person name="Ugolini M."/>
            <person name="Chourrout P."/>
            <person name="Nishida H."/>
            <person name="Aasland R."/>
            <person name="Huzurbazar S."/>
            <person name="Westhof E."/>
            <person name="Delsuc F."/>
            <person name="Lehrach H."/>
            <person name="Reinhardt R."/>
            <person name="Weissenbach J."/>
            <person name="Roy S.W."/>
            <person name="Artiguenave F."/>
            <person name="Postlethwait J.H."/>
            <person name="Manak J.R."/>
            <person name="Thompson E.M."/>
            <person name="Jaillon O."/>
            <person name="Du Pasquier L."/>
            <person name="Boudinot P."/>
            <person name="Liberles D.A."/>
            <person name="Volff J.N."/>
            <person name="Philippe H."/>
            <person name="Lenhard B."/>
            <person name="Roest Crollius H."/>
            <person name="Wincker P."/>
            <person name="Chourrout D."/>
        </authorList>
    </citation>
    <scope>NUCLEOTIDE SEQUENCE [LARGE SCALE GENOMIC DNA]</scope>
</reference>
<dbReference type="InParanoid" id="E4WR47"/>
<protein>
    <submittedName>
        <fullName evidence="1">Uncharacterized protein</fullName>
    </submittedName>
</protein>
<keyword evidence="2" id="KW-1185">Reference proteome</keyword>